<dbReference type="EnsemblPlants" id="AVESA.00010b.r2.4DG0788950.1">
    <property type="protein sequence ID" value="AVESA.00010b.r2.4DG0788950.1.CDS.1"/>
    <property type="gene ID" value="AVESA.00010b.r2.4DG0788950"/>
</dbReference>
<accession>A0ACD5XG15</accession>
<proteinExistence type="predicted"/>
<organism evidence="1 2">
    <name type="scientific">Avena sativa</name>
    <name type="common">Oat</name>
    <dbReference type="NCBI Taxonomy" id="4498"/>
    <lineage>
        <taxon>Eukaryota</taxon>
        <taxon>Viridiplantae</taxon>
        <taxon>Streptophyta</taxon>
        <taxon>Embryophyta</taxon>
        <taxon>Tracheophyta</taxon>
        <taxon>Spermatophyta</taxon>
        <taxon>Magnoliopsida</taxon>
        <taxon>Liliopsida</taxon>
        <taxon>Poales</taxon>
        <taxon>Poaceae</taxon>
        <taxon>BOP clade</taxon>
        <taxon>Pooideae</taxon>
        <taxon>Poodae</taxon>
        <taxon>Poeae</taxon>
        <taxon>Poeae Chloroplast Group 1 (Aveneae type)</taxon>
        <taxon>Aveninae</taxon>
        <taxon>Avena</taxon>
    </lineage>
</organism>
<dbReference type="Proteomes" id="UP001732700">
    <property type="component" value="Chromosome 4D"/>
</dbReference>
<evidence type="ECO:0000313" key="2">
    <source>
        <dbReference type="Proteomes" id="UP001732700"/>
    </source>
</evidence>
<evidence type="ECO:0000313" key="1">
    <source>
        <dbReference type="EnsemblPlants" id="AVESA.00010b.r2.4DG0788950.1.CDS.1"/>
    </source>
</evidence>
<sequence>MTAGGYTGNLFHTFNDAFLPAWLTVQHLRRRVVLAVLAYSPWWAGTFRELVLGLSDHHVIDLLQDKRTHCFPGAIVGSRFHGVLAVDPARTKDNRTLVDFHDFLLDAYTINTTTNTSYSSRRPRLGIVSRKGTRVIENEAAVAELAPSVGFDVSILETANGAPLSSEYAAVSAVDVLAGVHGADLTKLLFLRPGRAALLQVAPLGVPLIARSCYAAACGMMEVDYEQYDTVPSESSLLRLYAADSVVVADPEKAKQGHGWEFVHDVYLGGQNVSLDLDRFGETLRKLHSRALLRLVAP</sequence>
<reference evidence="1" key="1">
    <citation type="submission" date="2021-05" db="EMBL/GenBank/DDBJ databases">
        <authorList>
            <person name="Scholz U."/>
            <person name="Mascher M."/>
            <person name="Fiebig A."/>
        </authorList>
    </citation>
    <scope>NUCLEOTIDE SEQUENCE [LARGE SCALE GENOMIC DNA]</scope>
</reference>
<keyword evidence="2" id="KW-1185">Reference proteome</keyword>
<protein>
    <submittedName>
        <fullName evidence="1">Uncharacterized protein</fullName>
    </submittedName>
</protein>
<name>A0ACD5XG15_AVESA</name>
<reference evidence="1" key="2">
    <citation type="submission" date="2025-09" db="UniProtKB">
        <authorList>
            <consortium name="EnsemblPlants"/>
        </authorList>
    </citation>
    <scope>IDENTIFICATION</scope>
</reference>